<dbReference type="NCBIfam" id="TIGR03562">
    <property type="entry name" value="osmo_induc_OsmC"/>
    <property type="match status" value="1"/>
</dbReference>
<dbReference type="PANTHER" id="PTHR42830:SF1">
    <property type="entry name" value="OSMOTICALLY INDUCIBLE FAMILY PROTEIN"/>
    <property type="match status" value="1"/>
</dbReference>
<evidence type="ECO:0000313" key="1">
    <source>
        <dbReference type="EMBL" id="MBB4660303.1"/>
    </source>
</evidence>
<proteinExistence type="predicted"/>
<gene>
    <name evidence="1" type="ORF">GGQ59_002853</name>
</gene>
<accession>A0A840I7R5</accession>
<dbReference type="Gene3D" id="3.30.300.20">
    <property type="match status" value="1"/>
</dbReference>
<protein>
    <submittedName>
        <fullName evidence="1">Osmotically inducible protein OsmC</fullName>
    </submittedName>
</protein>
<dbReference type="InterPro" id="IPR036102">
    <property type="entry name" value="OsmC/Ohrsf"/>
</dbReference>
<dbReference type="Pfam" id="PF02566">
    <property type="entry name" value="OsmC"/>
    <property type="match status" value="1"/>
</dbReference>
<dbReference type="GO" id="GO:0004601">
    <property type="term" value="F:peroxidase activity"/>
    <property type="evidence" value="ECO:0007669"/>
    <property type="project" value="InterPro"/>
</dbReference>
<organism evidence="1 2">
    <name type="scientific">Parvularcula dongshanensis</name>
    <dbReference type="NCBI Taxonomy" id="1173995"/>
    <lineage>
        <taxon>Bacteria</taxon>
        <taxon>Pseudomonadati</taxon>
        <taxon>Pseudomonadota</taxon>
        <taxon>Alphaproteobacteria</taxon>
        <taxon>Parvularculales</taxon>
        <taxon>Parvularculaceae</taxon>
        <taxon>Parvularcula</taxon>
    </lineage>
</organism>
<dbReference type="Proteomes" id="UP000563524">
    <property type="component" value="Unassembled WGS sequence"/>
</dbReference>
<dbReference type="InterPro" id="IPR015946">
    <property type="entry name" value="KH_dom-like_a/b"/>
</dbReference>
<comment type="caution">
    <text evidence="1">The sequence shown here is derived from an EMBL/GenBank/DDBJ whole genome shotgun (WGS) entry which is preliminary data.</text>
</comment>
<dbReference type="InterPro" id="IPR019904">
    <property type="entry name" value="Peroxiredoxin_OsmC"/>
</dbReference>
<dbReference type="EMBL" id="JACHOB010000008">
    <property type="protein sequence ID" value="MBB4660303.1"/>
    <property type="molecule type" value="Genomic_DNA"/>
</dbReference>
<dbReference type="GO" id="GO:0006979">
    <property type="term" value="P:response to oxidative stress"/>
    <property type="evidence" value="ECO:0007669"/>
    <property type="project" value="InterPro"/>
</dbReference>
<dbReference type="PANTHER" id="PTHR42830">
    <property type="entry name" value="OSMOTICALLY INDUCIBLE FAMILY PROTEIN"/>
    <property type="match status" value="1"/>
</dbReference>
<evidence type="ECO:0000313" key="2">
    <source>
        <dbReference type="Proteomes" id="UP000563524"/>
    </source>
</evidence>
<dbReference type="InterPro" id="IPR052707">
    <property type="entry name" value="OsmC_Ohr_Peroxiredoxin"/>
</dbReference>
<reference evidence="1 2" key="1">
    <citation type="submission" date="2020-08" db="EMBL/GenBank/DDBJ databases">
        <title>Genomic Encyclopedia of Type Strains, Phase IV (KMG-IV): sequencing the most valuable type-strain genomes for metagenomic binning, comparative biology and taxonomic classification.</title>
        <authorList>
            <person name="Goeker M."/>
        </authorList>
    </citation>
    <scope>NUCLEOTIDE SEQUENCE [LARGE SCALE GENOMIC DNA]</scope>
    <source>
        <strain evidence="1 2">DSM 102850</strain>
    </source>
</reference>
<dbReference type="AlphaFoldDB" id="A0A840I7R5"/>
<sequence length="142" mass="14754">MIKKYGSAHWTGGIKDGKGQISTESGALKDQPYGFNTRFEGKPGSNPEELVGAAHAACFSMALSKELGDAGIENPEIATKATIGLDKEGDGFAVKTSHLDVTIKAPGADIGKVQQAAEGAKANCPLSKLLNAEITMDATYDV</sequence>
<dbReference type="RefSeq" id="WP_183819727.1">
    <property type="nucleotide sequence ID" value="NZ_JACHOB010000008.1"/>
</dbReference>
<dbReference type="InterPro" id="IPR003718">
    <property type="entry name" value="OsmC/Ohr_fam"/>
</dbReference>
<keyword evidence="2" id="KW-1185">Reference proteome</keyword>
<dbReference type="SUPFAM" id="SSF82784">
    <property type="entry name" value="OsmC-like"/>
    <property type="match status" value="1"/>
</dbReference>
<name>A0A840I7R5_9PROT</name>